<keyword evidence="2" id="KW-1185">Reference proteome</keyword>
<organism evidence="1 2">
    <name type="scientific">Mycobacterium phage Muddy</name>
    <dbReference type="NCBI Taxonomy" id="1340829"/>
    <lineage>
        <taxon>Viruses</taxon>
        <taxon>Duplodnaviria</taxon>
        <taxon>Heunggongvirae</taxon>
        <taxon>Uroviricota</taxon>
        <taxon>Caudoviricetes</taxon>
        <taxon>Mapvirus</taxon>
        <taxon>Mapvirus muddy</taxon>
    </lineage>
</organism>
<dbReference type="EMBL" id="KF024728">
    <property type="protein sequence ID" value="WEV84086.1"/>
    <property type="molecule type" value="Genomic_DNA"/>
</dbReference>
<accession>A0ACD4QAQ0</accession>
<protein>
    <submittedName>
        <fullName evidence="1">AAA ATPase domain</fullName>
    </submittedName>
</protein>
<evidence type="ECO:0000313" key="2">
    <source>
        <dbReference type="Proteomes" id="UP000015553"/>
    </source>
</evidence>
<sequence length="281" mass="31678">MTRPIRRNVRAQTTPGKDYAAIAASKITSPSKLAEKNGQMRPPRILVYARNKKGKTRFTMSAGKGKILIVDPERGTDRFIKADPAVWHFEAWEEMEDIYQFLRSGKHNYEWVALDGLTKISTMALRYITRNAEEADLTRRPGLVKLQDRGNAGELVKTMLDKFHTLDMGIIYTAQERQVEANFDDEEDEEFEGGSIQYVPDLPKGIRAAVNGIVDVVGRLYTVKVPGEEGTDVVRRRLWLAPSVSYDTGARSEYKLPDYLESPTVPRLVGLMEGKKVSGNK</sequence>
<gene>
    <name evidence="1" type="primary">42</name>
    <name evidence="1" type="ORF">PBI_MUDDY_42</name>
</gene>
<name>A0ACD4QAQ0_9CAUD</name>
<evidence type="ECO:0000313" key="1">
    <source>
        <dbReference type="EMBL" id="WEV84086.1"/>
    </source>
</evidence>
<proteinExistence type="predicted"/>
<dbReference type="Proteomes" id="UP000015553">
    <property type="component" value="Segment"/>
</dbReference>
<reference evidence="1" key="1">
    <citation type="submission" date="2013-05" db="EMBL/GenBank/DDBJ databases">
        <authorList>
            <person name="Govender V.S."/>
            <person name="Mchunu L.V."/>
            <person name="Naicker R.N."/>
            <person name="Sha K.I."/>
            <person name="Zinyembe F."/>
            <person name="Pillay B."/>
            <person name="Larsen M.H."/>
            <person name="Rubin E.J."/>
            <person name="Kasprowicz V.O."/>
            <person name="Bishai W.R."/>
            <person name="Bowman C.A."/>
            <person name="Russell D.A."/>
            <person name="Jacobs-Sera D."/>
            <person name="Hendrix R.W."/>
            <person name="Hatfull G.F."/>
        </authorList>
    </citation>
    <scope>NUCLEOTIDE SEQUENCE</scope>
</reference>